<comment type="caution">
    <text evidence="1">The sequence shown here is derived from an EMBL/GenBank/DDBJ whole genome shotgun (WGS) entry which is preliminary data.</text>
</comment>
<dbReference type="EMBL" id="ADKX01000046">
    <property type="protein sequence ID" value="EFW03525.1"/>
    <property type="molecule type" value="Genomic_DNA"/>
</dbReference>
<sequence length="215" mass="25027">MKYKIGQEVMTESEGKGTIEAIDDSQQIPLYFVYFPHLKNSPAKGYKVFNERQLRPYIPKKEIYITVQDDEVQSFLKEDGKVVKSATNKCHLKDEFDFEAEAKLAFERLFKEDFKPHLLWVHYLFGIIGTPTKMKDNRGQQLFVGDIVLVIEKDSGIIDTKIVCENDGKQFIMEIDDDIEDDGTINGWFVIKEKSYKDLYHKERVCNVIAILKED</sequence>
<dbReference type="eggNOG" id="ENOG502ZGZN">
    <property type="taxonomic scope" value="Bacteria"/>
</dbReference>
<reference evidence="1 2" key="1">
    <citation type="submission" date="2010-12" db="EMBL/GenBank/DDBJ databases">
        <title>The Genome Sequence of Coprobacillus sp. strain 29_1.</title>
        <authorList>
            <consortium name="The Broad Institute Genome Sequencing Platform"/>
            <person name="Earl A."/>
            <person name="Ward D."/>
            <person name="Feldgarden M."/>
            <person name="Gevers D."/>
            <person name="Daigneault M."/>
            <person name="Sibley C.D."/>
            <person name="White A."/>
            <person name="Strauss J."/>
            <person name="Allen-Vercoe E."/>
            <person name="Young S.K."/>
            <person name="Zeng Q."/>
            <person name="Gargeya S."/>
            <person name="Fitzgerald M."/>
            <person name="Haas B."/>
            <person name="Abouelleil A."/>
            <person name="Alvarado L."/>
            <person name="Arachchi H.M."/>
            <person name="Berlin A."/>
            <person name="Brown A."/>
            <person name="Chapman S.B."/>
            <person name="Chen Z."/>
            <person name="Dunbar C."/>
            <person name="Freedman E."/>
            <person name="Gearin G."/>
            <person name="Gellesch M."/>
            <person name="Goldberg J."/>
            <person name="Griggs A."/>
            <person name="Gujja S."/>
            <person name="Heilman E."/>
            <person name="Heiman D."/>
            <person name="Howarth C."/>
            <person name="Larson L."/>
            <person name="Lui A."/>
            <person name="MacDonald P.J.P."/>
            <person name="Mehta T."/>
            <person name="Montmayeur A."/>
            <person name="Murphy C."/>
            <person name="Neiman D."/>
            <person name="Pearson M."/>
            <person name="Priest M."/>
            <person name="Roberts A."/>
            <person name="Saif S."/>
            <person name="Shea T."/>
            <person name="Shenoy N."/>
            <person name="Sisk P."/>
            <person name="Stolte C."/>
            <person name="Sykes S."/>
            <person name="White J."/>
            <person name="Yandava C."/>
            <person name="Nusbaum C."/>
            <person name="Birren B."/>
        </authorList>
    </citation>
    <scope>NUCLEOTIDE SEQUENCE [LARGE SCALE GENOMIC DNA]</scope>
    <source>
        <strain evidence="1 2">29_1</strain>
    </source>
</reference>
<proteinExistence type="predicted"/>
<accession>E7GES4</accession>
<name>E7GES4_9FIRM</name>
<dbReference type="STRING" id="100884.GCA_000269565_03775"/>
<dbReference type="GeneID" id="78231516"/>
<gene>
    <name evidence="1" type="ORF">HMPREF9488_03216</name>
</gene>
<protein>
    <submittedName>
        <fullName evidence="1">Uncharacterized protein</fullName>
    </submittedName>
</protein>
<organism evidence="1 2">
    <name type="scientific">Coprobacillus cateniformis</name>
    <dbReference type="NCBI Taxonomy" id="100884"/>
    <lineage>
        <taxon>Bacteria</taxon>
        <taxon>Bacillati</taxon>
        <taxon>Bacillota</taxon>
        <taxon>Erysipelotrichia</taxon>
        <taxon>Erysipelotrichales</taxon>
        <taxon>Coprobacillaceae</taxon>
        <taxon>Coprobacillus</taxon>
    </lineage>
</organism>
<dbReference type="Proteomes" id="UP000003157">
    <property type="component" value="Unassembled WGS sequence"/>
</dbReference>
<dbReference type="AlphaFoldDB" id="E7GES4"/>
<dbReference type="RefSeq" id="WP_008790298.1">
    <property type="nucleotide sequence ID" value="NZ_AKCB01000004.1"/>
</dbReference>
<evidence type="ECO:0000313" key="1">
    <source>
        <dbReference type="EMBL" id="EFW03525.1"/>
    </source>
</evidence>
<evidence type="ECO:0000313" key="2">
    <source>
        <dbReference type="Proteomes" id="UP000003157"/>
    </source>
</evidence>
<keyword evidence="2" id="KW-1185">Reference proteome</keyword>
<dbReference type="HOGENOM" id="CLU_1281388_0_0_9"/>